<accession>A0A2P6R5T9</accession>
<name>A0A2P6R5T9_ROSCH</name>
<protein>
    <submittedName>
        <fullName evidence="2">Uncharacterized protein</fullName>
    </submittedName>
</protein>
<feature type="transmembrane region" description="Helical" evidence="1">
    <location>
        <begin position="28"/>
        <end position="49"/>
    </location>
</feature>
<evidence type="ECO:0000313" key="3">
    <source>
        <dbReference type="Proteomes" id="UP000238479"/>
    </source>
</evidence>
<organism evidence="2 3">
    <name type="scientific">Rosa chinensis</name>
    <name type="common">China rose</name>
    <dbReference type="NCBI Taxonomy" id="74649"/>
    <lineage>
        <taxon>Eukaryota</taxon>
        <taxon>Viridiplantae</taxon>
        <taxon>Streptophyta</taxon>
        <taxon>Embryophyta</taxon>
        <taxon>Tracheophyta</taxon>
        <taxon>Spermatophyta</taxon>
        <taxon>Magnoliopsida</taxon>
        <taxon>eudicotyledons</taxon>
        <taxon>Gunneridae</taxon>
        <taxon>Pentapetalae</taxon>
        <taxon>rosids</taxon>
        <taxon>fabids</taxon>
        <taxon>Rosales</taxon>
        <taxon>Rosaceae</taxon>
        <taxon>Rosoideae</taxon>
        <taxon>Rosoideae incertae sedis</taxon>
        <taxon>Rosa</taxon>
    </lineage>
</organism>
<comment type="caution">
    <text evidence="2">The sequence shown here is derived from an EMBL/GenBank/DDBJ whole genome shotgun (WGS) entry which is preliminary data.</text>
</comment>
<dbReference type="EMBL" id="PDCK01000041">
    <property type="protein sequence ID" value="PRQ41795.1"/>
    <property type="molecule type" value="Genomic_DNA"/>
</dbReference>
<keyword evidence="1" id="KW-1133">Transmembrane helix</keyword>
<sequence>MSCSDDIVLFALGLLIYDYAVVSNQFKIILLFIFLLFSLFFFFLSFFPFKFGSVLTIQGDEELVLELVAPLLYEIS</sequence>
<keyword evidence="3" id="KW-1185">Reference proteome</keyword>
<reference evidence="2 3" key="1">
    <citation type="journal article" date="2018" name="Nat. Genet.">
        <title>The Rosa genome provides new insights in the design of modern roses.</title>
        <authorList>
            <person name="Bendahmane M."/>
        </authorList>
    </citation>
    <scope>NUCLEOTIDE SEQUENCE [LARGE SCALE GENOMIC DNA]</scope>
    <source>
        <strain evidence="3">cv. Old Blush</strain>
    </source>
</reference>
<evidence type="ECO:0000313" key="2">
    <source>
        <dbReference type="EMBL" id="PRQ41795.1"/>
    </source>
</evidence>
<feature type="transmembrane region" description="Helical" evidence="1">
    <location>
        <begin position="7"/>
        <end position="22"/>
    </location>
</feature>
<keyword evidence="1" id="KW-0812">Transmembrane</keyword>
<keyword evidence="1" id="KW-0472">Membrane</keyword>
<dbReference type="Gramene" id="PRQ41795">
    <property type="protein sequence ID" value="PRQ41795"/>
    <property type="gene ID" value="RchiOBHm_Chr3g0450631"/>
</dbReference>
<dbReference type="Proteomes" id="UP000238479">
    <property type="component" value="Chromosome 3"/>
</dbReference>
<gene>
    <name evidence="2" type="ORF">RchiOBHm_Chr3g0450631</name>
</gene>
<dbReference type="AlphaFoldDB" id="A0A2P6R5T9"/>
<proteinExistence type="predicted"/>
<evidence type="ECO:0000256" key="1">
    <source>
        <dbReference type="SAM" id="Phobius"/>
    </source>
</evidence>